<sequence length="97" mass="10708">MPSDNFSQLIAERYQFWTDQGKSGAQLFDAMGADPVLPFMLGPEDAAVVVGSTPSGLKQQRARRTGPPYIRLSGKLIGYPRPDLFRHLAQRYVGRAA</sequence>
<proteinExistence type="predicted"/>
<evidence type="ECO:0008006" key="3">
    <source>
        <dbReference type="Google" id="ProtNLM"/>
    </source>
</evidence>
<gene>
    <name evidence="1" type="ORF">AS026_37495</name>
</gene>
<evidence type="ECO:0000313" key="1">
    <source>
        <dbReference type="EMBL" id="KWV55734.1"/>
    </source>
</evidence>
<dbReference type="Proteomes" id="UP000068164">
    <property type="component" value="Unassembled WGS sequence"/>
</dbReference>
<keyword evidence="2" id="KW-1185">Reference proteome</keyword>
<dbReference type="RefSeq" id="WP_062369675.1">
    <property type="nucleotide sequence ID" value="NZ_LNCD01000051.1"/>
</dbReference>
<reference evidence="1 2" key="1">
    <citation type="submission" date="2015-11" db="EMBL/GenBank/DDBJ databases">
        <title>Draft Genome Sequence of the Strain BR 10423 (Rhizobium sp.) isolated from nodules of Mimosa pudica.</title>
        <authorList>
            <person name="Barauna A.C."/>
            <person name="Zilli J.E."/>
            <person name="Simoes-Araujo J.L."/>
            <person name="Reis V.M."/>
            <person name="James E.K."/>
            <person name="Reis F.B.Jr."/>
            <person name="Rouws L.F."/>
            <person name="Passos S.R."/>
            <person name="Gois S.R."/>
        </authorList>
    </citation>
    <scope>NUCLEOTIDE SEQUENCE [LARGE SCALE GENOMIC DNA]</scope>
    <source>
        <strain evidence="1 2">BR10423</strain>
    </source>
</reference>
<dbReference type="OrthoDB" id="8085116at2"/>
<dbReference type="EMBL" id="LNCD01000051">
    <property type="protein sequence ID" value="KWV55734.1"/>
    <property type="molecule type" value="Genomic_DNA"/>
</dbReference>
<dbReference type="AlphaFoldDB" id="A0A109JV81"/>
<evidence type="ECO:0000313" key="2">
    <source>
        <dbReference type="Proteomes" id="UP000068164"/>
    </source>
</evidence>
<organism evidence="1 2">
    <name type="scientific">Rhizobium altiplani</name>
    <dbReference type="NCBI Taxonomy" id="1864509"/>
    <lineage>
        <taxon>Bacteria</taxon>
        <taxon>Pseudomonadati</taxon>
        <taxon>Pseudomonadota</taxon>
        <taxon>Alphaproteobacteria</taxon>
        <taxon>Hyphomicrobiales</taxon>
        <taxon>Rhizobiaceae</taxon>
        <taxon>Rhizobium/Agrobacterium group</taxon>
        <taxon>Rhizobium</taxon>
    </lineage>
</organism>
<name>A0A109JV81_9HYPH</name>
<comment type="caution">
    <text evidence="1">The sequence shown here is derived from an EMBL/GenBank/DDBJ whole genome shotgun (WGS) entry which is preliminary data.</text>
</comment>
<accession>A0A109JV81</accession>
<protein>
    <recommendedName>
        <fullName evidence="3">DNA-binding protein</fullName>
    </recommendedName>
</protein>